<keyword evidence="1" id="KW-0472">Membrane</keyword>
<keyword evidence="1" id="KW-0812">Transmembrane</keyword>
<keyword evidence="1" id="KW-1133">Transmembrane helix</keyword>
<proteinExistence type="predicted"/>
<feature type="transmembrane region" description="Helical" evidence="1">
    <location>
        <begin position="36"/>
        <end position="56"/>
    </location>
</feature>
<protein>
    <submittedName>
        <fullName evidence="2">Uncharacterized protein</fullName>
    </submittedName>
</protein>
<accession>A0A3G9K3S0</accession>
<evidence type="ECO:0000313" key="3">
    <source>
        <dbReference type="Proteomes" id="UP000278152"/>
    </source>
</evidence>
<dbReference type="KEGG" id="mvz:myaer102_25390"/>
<dbReference type="Proteomes" id="UP000278152">
    <property type="component" value="Chromosome"/>
</dbReference>
<reference evidence="2 3" key="1">
    <citation type="submission" date="2018-11" db="EMBL/GenBank/DDBJ databases">
        <title>Complete genome sequence of Microcystis aeruginosa NIES-102.</title>
        <authorList>
            <person name="Yamaguchi H."/>
            <person name="Suzuki S."/>
            <person name="Kawachi M."/>
        </authorList>
    </citation>
    <scope>NUCLEOTIDE SEQUENCE [LARGE SCALE GENOMIC DNA]</scope>
    <source>
        <strain evidence="2 3">NIES-102</strain>
    </source>
</reference>
<dbReference type="EMBL" id="AP019314">
    <property type="protein sequence ID" value="BBH39995.1"/>
    <property type="molecule type" value="Genomic_DNA"/>
</dbReference>
<evidence type="ECO:0000313" key="2">
    <source>
        <dbReference type="EMBL" id="BBH39995.1"/>
    </source>
</evidence>
<evidence type="ECO:0000256" key="1">
    <source>
        <dbReference type="SAM" id="Phobius"/>
    </source>
</evidence>
<organism evidence="2 3">
    <name type="scientific">Microcystis viridis NIES-102</name>
    <dbReference type="NCBI Taxonomy" id="213615"/>
    <lineage>
        <taxon>Bacteria</taxon>
        <taxon>Bacillati</taxon>
        <taxon>Cyanobacteriota</taxon>
        <taxon>Cyanophyceae</taxon>
        <taxon>Oscillatoriophycideae</taxon>
        <taxon>Chroococcales</taxon>
        <taxon>Microcystaceae</taxon>
        <taxon>Microcystis</taxon>
    </lineage>
</organism>
<dbReference type="AlphaFoldDB" id="A0A3G9K3S0"/>
<name>A0A3G9K3S0_MICVR</name>
<sequence>MRQLNKERLKIKDRERQSLLSQGGNMFHDLLYPNGLLYILIKLTVLALAVLLWFMVVSAPAV</sequence>
<gene>
    <name evidence="2" type="ORF">myaer102_25390</name>
</gene>